<protein>
    <submittedName>
        <fullName evidence="3">PDDEXK nuclease domain-containing protein</fullName>
    </submittedName>
</protein>
<gene>
    <name evidence="3" type="ORF">P0Y49_16255</name>
</gene>
<dbReference type="Gene3D" id="3.40.1350.10">
    <property type="match status" value="1"/>
</dbReference>
<proteinExistence type="predicted"/>
<dbReference type="InterPro" id="IPR053148">
    <property type="entry name" value="PD-DEXK-like_domain"/>
</dbReference>
<dbReference type="InterPro" id="IPR009362">
    <property type="entry name" value="YhcG_C"/>
</dbReference>
<reference evidence="3" key="1">
    <citation type="submission" date="2023-03" db="EMBL/GenBank/DDBJ databases">
        <title>Andean soil-derived lignocellulolytic bacterial consortium as a source of novel taxa and putative plastic-active enzymes.</title>
        <authorList>
            <person name="Diaz-Garcia L."/>
            <person name="Chuvochina M."/>
            <person name="Feuerriegel G."/>
            <person name="Bunk B."/>
            <person name="Sproer C."/>
            <person name="Streit W.R."/>
            <person name="Rodriguez L.M."/>
            <person name="Overmann J."/>
            <person name="Jimenez D.J."/>
        </authorList>
    </citation>
    <scope>NUCLEOTIDE SEQUENCE</scope>
    <source>
        <strain evidence="3">MAG 3858</strain>
    </source>
</reference>
<feature type="domain" description="YhcG N-terminal" evidence="2">
    <location>
        <begin position="10"/>
        <end position="144"/>
    </location>
</feature>
<dbReference type="Proteomes" id="UP001214530">
    <property type="component" value="Chromosome"/>
</dbReference>
<evidence type="ECO:0000259" key="2">
    <source>
        <dbReference type="Pfam" id="PF17761"/>
    </source>
</evidence>
<evidence type="ECO:0000259" key="1">
    <source>
        <dbReference type="Pfam" id="PF06250"/>
    </source>
</evidence>
<dbReference type="Pfam" id="PF06250">
    <property type="entry name" value="YhcG_C"/>
    <property type="match status" value="1"/>
</dbReference>
<evidence type="ECO:0000313" key="4">
    <source>
        <dbReference type="Proteomes" id="UP001214530"/>
    </source>
</evidence>
<dbReference type="PANTHER" id="PTHR30547">
    <property type="entry name" value="UNCHARACTERIZED PROTEIN YHCG-RELATED"/>
    <property type="match status" value="1"/>
</dbReference>
<dbReference type="AlphaFoldDB" id="A0AAJ5W737"/>
<dbReference type="InterPro" id="IPR011856">
    <property type="entry name" value="tRNA_endonuc-like_dom_sf"/>
</dbReference>
<dbReference type="PANTHER" id="PTHR30547:SF5">
    <property type="entry name" value="NUCLEASE YHCG-RELATED"/>
    <property type="match status" value="1"/>
</dbReference>
<evidence type="ECO:0000313" key="3">
    <source>
        <dbReference type="EMBL" id="WEK18343.1"/>
    </source>
</evidence>
<name>A0AAJ5W737_9SPHI</name>
<accession>A0AAJ5W737</accession>
<dbReference type="EMBL" id="CP119313">
    <property type="protein sequence ID" value="WEK18343.1"/>
    <property type="molecule type" value="Genomic_DNA"/>
</dbReference>
<dbReference type="GO" id="GO:0003676">
    <property type="term" value="F:nucleic acid binding"/>
    <property type="evidence" value="ECO:0007669"/>
    <property type="project" value="InterPro"/>
</dbReference>
<dbReference type="InterPro" id="IPR041527">
    <property type="entry name" value="YhcG_N"/>
</dbReference>
<dbReference type="Pfam" id="PF17761">
    <property type="entry name" value="DUF1016_N"/>
    <property type="match status" value="1"/>
</dbReference>
<feature type="domain" description="YhcG PDDEXK nuclease" evidence="1">
    <location>
        <begin position="168"/>
        <end position="319"/>
    </location>
</feature>
<sequence length="329" mass="38590">MILNPTVITDIKSIIHTARNKAIRAVDTERVLMYWHIGQRIFLEEQEGKDRAEYGKFLINTISEKLEPEYGTGFSSRHLNWYRQFYRVFPIVNALRSQLSWTHYRILIKLDNQNIIDFYIAETVKNNWSSRQLERQINSNLFQRLLTSNDKDTVLAVASKVQHPTDAKQIIKDPMYLEFLGLKRESSYYERDLEAAIITHLQEFLLELGNGFSFVARQKRIHIGGDDFFCDLVLYNRLLSCFVILEIKRNKLTHGDIGQMQMYVNYYDRIEKLPTENPTIGILLCADKNDAVVKFTLPENNQTIVASKYQLYLPTEQQLINEINKEINI</sequence>
<organism evidence="3 4">
    <name type="scientific">Candidatus Pedobacter colombiensis</name>
    <dbReference type="NCBI Taxonomy" id="3121371"/>
    <lineage>
        <taxon>Bacteria</taxon>
        <taxon>Pseudomonadati</taxon>
        <taxon>Bacteroidota</taxon>
        <taxon>Sphingobacteriia</taxon>
        <taxon>Sphingobacteriales</taxon>
        <taxon>Sphingobacteriaceae</taxon>
        <taxon>Pedobacter</taxon>
    </lineage>
</organism>